<keyword evidence="6" id="KW-0906">Nuclear pore complex</keyword>
<name>A0A7I8VWY4_9ANNE</name>
<dbReference type="GO" id="GO:0051028">
    <property type="term" value="P:mRNA transport"/>
    <property type="evidence" value="ECO:0007669"/>
    <property type="project" value="UniProtKB-KW"/>
</dbReference>
<dbReference type="PANTHER" id="PTHR13437">
    <property type="entry name" value="NUCLEOPORIN P58/P45 NUCLEOPORIN-LIKE PROTEIN 1"/>
    <property type="match status" value="1"/>
</dbReference>
<feature type="region of interest" description="Disordered" evidence="8">
    <location>
        <begin position="25"/>
        <end position="92"/>
    </location>
</feature>
<feature type="compositionally biased region" description="Low complexity" evidence="8">
    <location>
        <begin position="43"/>
        <end position="82"/>
    </location>
</feature>
<keyword evidence="10" id="KW-1185">Reference proteome</keyword>
<keyword evidence="4" id="KW-0653">Protein transport</keyword>
<evidence type="ECO:0000256" key="8">
    <source>
        <dbReference type="SAM" id="MobiDB-lite"/>
    </source>
</evidence>
<dbReference type="InterPro" id="IPR024882">
    <property type="entry name" value="NUP58/p45/49"/>
</dbReference>
<comment type="subcellular location">
    <subcellularLocation>
        <location evidence="1">Nucleus</location>
        <location evidence="1">Nuclear pore complex</location>
    </subcellularLocation>
</comment>
<evidence type="ECO:0000256" key="7">
    <source>
        <dbReference type="ARBA" id="ARBA00023242"/>
    </source>
</evidence>
<evidence type="ECO:0000313" key="10">
    <source>
        <dbReference type="Proteomes" id="UP000549394"/>
    </source>
</evidence>
<dbReference type="GO" id="GO:0017056">
    <property type="term" value="F:structural constituent of nuclear pore"/>
    <property type="evidence" value="ECO:0007669"/>
    <property type="project" value="InterPro"/>
</dbReference>
<feature type="compositionally biased region" description="Polar residues" evidence="8">
    <location>
        <begin position="25"/>
        <end position="42"/>
    </location>
</feature>
<accession>A0A7I8VWY4</accession>
<dbReference type="Proteomes" id="UP000549394">
    <property type="component" value="Unassembled WGS sequence"/>
</dbReference>
<dbReference type="PANTHER" id="PTHR13437:SF2">
    <property type="entry name" value="NUCLEOPORIN P58_P45"/>
    <property type="match status" value="1"/>
</dbReference>
<evidence type="ECO:0000256" key="5">
    <source>
        <dbReference type="ARBA" id="ARBA00023010"/>
    </source>
</evidence>
<evidence type="ECO:0000256" key="3">
    <source>
        <dbReference type="ARBA" id="ARBA00022816"/>
    </source>
</evidence>
<evidence type="ECO:0000256" key="1">
    <source>
        <dbReference type="ARBA" id="ARBA00004567"/>
    </source>
</evidence>
<gene>
    <name evidence="9" type="ORF">DGYR_LOCUS8504</name>
</gene>
<dbReference type="AlphaFoldDB" id="A0A7I8VWY4"/>
<keyword evidence="5" id="KW-0811">Translocation</keyword>
<dbReference type="Pfam" id="PF15967">
    <property type="entry name" value="Nucleoporin_FG2"/>
    <property type="match status" value="1"/>
</dbReference>
<organism evidence="9 10">
    <name type="scientific">Dimorphilus gyrociliatus</name>
    <dbReference type="NCBI Taxonomy" id="2664684"/>
    <lineage>
        <taxon>Eukaryota</taxon>
        <taxon>Metazoa</taxon>
        <taxon>Spiralia</taxon>
        <taxon>Lophotrochozoa</taxon>
        <taxon>Annelida</taxon>
        <taxon>Polychaeta</taxon>
        <taxon>Polychaeta incertae sedis</taxon>
        <taxon>Dinophilidae</taxon>
        <taxon>Dimorphilus</taxon>
    </lineage>
</organism>
<comment type="caution">
    <text evidence="9">The sequence shown here is derived from an EMBL/GenBank/DDBJ whole genome shotgun (WGS) entry which is preliminary data.</text>
</comment>
<keyword evidence="3" id="KW-0509">mRNA transport</keyword>
<dbReference type="Gene3D" id="6.10.140.1350">
    <property type="match status" value="1"/>
</dbReference>
<keyword evidence="7" id="KW-0539">Nucleus</keyword>
<evidence type="ECO:0000256" key="6">
    <source>
        <dbReference type="ARBA" id="ARBA00023132"/>
    </source>
</evidence>
<reference evidence="9 10" key="1">
    <citation type="submission" date="2020-08" db="EMBL/GenBank/DDBJ databases">
        <authorList>
            <person name="Hejnol A."/>
        </authorList>
    </citation>
    <scope>NUCLEOTIDE SEQUENCE [LARGE SCALE GENOMIC DNA]</scope>
</reference>
<dbReference type="GO" id="GO:0005643">
    <property type="term" value="C:nuclear pore"/>
    <property type="evidence" value="ECO:0007669"/>
    <property type="project" value="UniProtKB-SubCell"/>
</dbReference>
<proteinExistence type="predicted"/>
<evidence type="ECO:0000256" key="4">
    <source>
        <dbReference type="ARBA" id="ARBA00022927"/>
    </source>
</evidence>
<dbReference type="GO" id="GO:0015031">
    <property type="term" value="P:protein transport"/>
    <property type="evidence" value="ECO:0007669"/>
    <property type="project" value="UniProtKB-KW"/>
</dbReference>
<dbReference type="EMBL" id="CAJFCJ010000012">
    <property type="protein sequence ID" value="CAD5120398.1"/>
    <property type="molecule type" value="Genomic_DNA"/>
</dbReference>
<keyword evidence="2" id="KW-0813">Transport</keyword>
<dbReference type="OrthoDB" id="2538017at2759"/>
<dbReference type="GO" id="GO:0008139">
    <property type="term" value="F:nuclear localization sequence binding"/>
    <property type="evidence" value="ECO:0007669"/>
    <property type="project" value="InterPro"/>
</dbReference>
<evidence type="ECO:0000256" key="2">
    <source>
        <dbReference type="ARBA" id="ARBA00022448"/>
    </source>
</evidence>
<protein>
    <submittedName>
        <fullName evidence="9">DgyrCDS8969</fullName>
    </submittedName>
</protein>
<evidence type="ECO:0000313" key="9">
    <source>
        <dbReference type="EMBL" id="CAD5120398.1"/>
    </source>
</evidence>
<sequence>MSGFNFGSASTSGFNFGASASKPASTQPGFSFPSTTKSSVSFGQTTTLGQNTTQAGASGFNLGTGTNTTTSSSTFSFGNNTLPSKPTGLTLPQVSTSATANTTSLPTFTSGGTGFNFGAKTTAPALGGIATISTTTGTASNTTGSFNFGGLTNTSSPFSNNTTIASKGLGGVDAATAQANEKQSAKAAKDANIPKEILQTVEEFKKFLNNEKKFREEISRHSTKASVNVVKEVNSLKQQAALESSKVERNKIMIECLKQDIRSEFRNAEMAKHTRDIPETLQYENIAPGLYFETLIENYEHSMVIFKQQIDDLERHLMSTTEQIAPLTAQDLSDVMKQLHSSFICLAANLQSVHDNVQSLKEQFLSYLKLYKNDNRNVFDKKTAPAPKPIVPPTTIIPSNSISSPAAAAVAAVLSRVQPPFNSSSLSG</sequence>